<protein>
    <submittedName>
        <fullName evidence="7">LysR family transcriptional regulator</fullName>
    </submittedName>
</protein>
<keyword evidence="5" id="KW-0804">Transcription</keyword>
<dbReference type="FunFam" id="1.10.10.10:FF:000001">
    <property type="entry name" value="LysR family transcriptional regulator"/>
    <property type="match status" value="1"/>
</dbReference>
<dbReference type="GO" id="GO:0032993">
    <property type="term" value="C:protein-DNA complex"/>
    <property type="evidence" value="ECO:0007669"/>
    <property type="project" value="TreeGrafter"/>
</dbReference>
<evidence type="ECO:0000256" key="5">
    <source>
        <dbReference type="ARBA" id="ARBA00023163"/>
    </source>
</evidence>
<feature type="domain" description="HTH lysR-type" evidence="6">
    <location>
        <begin position="2"/>
        <end position="59"/>
    </location>
</feature>
<dbReference type="PROSITE" id="PS50931">
    <property type="entry name" value="HTH_LYSR"/>
    <property type="match status" value="1"/>
</dbReference>
<dbReference type="SUPFAM" id="SSF53850">
    <property type="entry name" value="Periplasmic binding protein-like II"/>
    <property type="match status" value="1"/>
</dbReference>
<comment type="caution">
    <text evidence="7">The sequence shown here is derived from an EMBL/GenBank/DDBJ whole genome shotgun (WGS) entry which is preliminary data.</text>
</comment>
<evidence type="ECO:0000256" key="2">
    <source>
        <dbReference type="ARBA" id="ARBA00023015"/>
    </source>
</evidence>
<name>A0A2N9VRK0_9HYPH</name>
<dbReference type="PRINTS" id="PR00039">
    <property type="entry name" value="HTHLYSR"/>
</dbReference>
<proteinExistence type="inferred from homology"/>
<evidence type="ECO:0000256" key="1">
    <source>
        <dbReference type="ARBA" id="ARBA00009437"/>
    </source>
</evidence>
<dbReference type="SUPFAM" id="SSF46785">
    <property type="entry name" value="Winged helix' DNA-binding domain"/>
    <property type="match status" value="1"/>
</dbReference>
<dbReference type="Gene3D" id="3.40.190.10">
    <property type="entry name" value="Periplasmic binding protein-like II"/>
    <property type="match status" value="2"/>
</dbReference>
<evidence type="ECO:0000256" key="4">
    <source>
        <dbReference type="ARBA" id="ARBA00023159"/>
    </source>
</evidence>
<evidence type="ECO:0000313" key="7">
    <source>
        <dbReference type="EMBL" id="PIO42118.1"/>
    </source>
</evidence>
<dbReference type="PANTHER" id="PTHR30346:SF26">
    <property type="entry name" value="HYDROGEN PEROXIDE-INDUCIBLE GENES ACTIVATOR"/>
    <property type="match status" value="1"/>
</dbReference>
<dbReference type="KEGG" id="pht:BLM14_13605"/>
<evidence type="ECO:0000313" key="8">
    <source>
        <dbReference type="Proteomes" id="UP000232163"/>
    </source>
</evidence>
<dbReference type="AlphaFoldDB" id="A0A2N9VRK0"/>
<dbReference type="PANTHER" id="PTHR30346">
    <property type="entry name" value="TRANSCRIPTIONAL DUAL REGULATOR HCAR-RELATED"/>
    <property type="match status" value="1"/>
</dbReference>
<dbReference type="Pfam" id="PF00126">
    <property type="entry name" value="HTH_1"/>
    <property type="match status" value="1"/>
</dbReference>
<dbReference type="EMBL" id="MZMT01000053">
    <property type="protein sequence ID" value="PIO42118.1"/>
    <property type="molecule type" value="Genomic_DNA"/>
</dbReference>
<sequence>MFSVRQMRYFDVLATTLHFRKAAELARISQPALSAQISEMELRLGATLFERTRRTVVLTDMGKRLLPRIRSILDEIRSLEELAAQKRGILRGRLRLGIIPTIAPYLLPLLIPELRDAYPDLTIELREAVTSKLVEDLRLGDLDALIAALPIDGDGTIAKPLFRDRFLIATSSNDIDILTSPMSQEDVALERLLLLEEGHCLRDQALAVCTSVKQRQLVNYGATSMATLLQMVSHGMGLTLIPEIAVRTEAGRNNVRIIAFADPEPSREIGLIWRKQSERRDDFEALAATIINCSRRLMITPDELGGLAA</sequence>
<dbReference type="RefSeq" id="WP_099999879.1">
    <property type="nucleotide sequence ID" value="NZ_CP017940.1"/>
</dbReference>
<dbReference type="InterPro" id="IPR036390">
    <property type="entry name" value="WH_DNA-bd_sf"/>
</dbReference>
<dbReference type="InterPro" id="IPR036388">
    <property type="entry name" value="WH-like_DNA-bd_sf"/>
</dbReference>
<organism evidence="7 8">
    <name type="scientific">Phyllobacterium zundukense</name>
    <dbReference type="NCBI Taxonomy" id="1867719"/>
    <lineage>
        <taxon>Bacteria</taxon>
        <taxon>Pseudomonadati</taxon>
        <taxon>Pseudomonadota</taxon>
        <taxon>Alphaproteobacteria</taxon>
        <taxon>Hyphomicrobiales</taxon>
        <taxon>Phyllobacteriaceae</taxon>
        <taxon>Phyllobacterium</taxon>
    </lineage>
</organism>
<accession>A0A2N9VRK0</accession>
<reference evidence="7 8" key="1">
    <citation type="journal article" date="2017" name="Int J Environ Stud">
        <title>Does the Miocene-Pliocene relict legume Oxytropis triphylla form nitrogen-fixing nodules with a combination of bacterial strains?</title>
        <authorList>
            <person name="Safronova V."/>
            <person name="Belimov A."/>
            <person name="Sazanova A."/>
            <person name="Kuznetsova I."/>
            <person name="Popova J."/>
            <person name="Andronov E."/>
            <person name="Verkhozina A."/>
            <person name="Tikhonovich I."/>
        </authorList>
    </citation>
    <scope>NUCLEOTIDE SEQUENCE [LARGE SCALE GENOMIC DNA]</scope>
    <source>
        <strain evidence="7 8">Tri-38</strain>
    </source>
</reference>
<dbReference type="GO" id="GO:0003700">
    <property type="term" value="F:DNA-binding transcription factor activity"/>
    <property type="evidence" value="ECO:0007669"/>
    <property type="project" value="InterPro"/>
</dbReference>
<keyword evidence="4" id="KW-0010">Activator</keyword>
<dbReference type="InterPro" id="IPR000847">
    <property type="entry name" value="LysR_HTH_N"/>
</dbReference>
<dbReference type="GO" id="GO:0003677">
    <property type="term" value="F:DNA binding"/>
    <property type="evidence" value="ECO:0007669"/>
    <property type="project" value="UniProtKB-KW"/>
</dbReference>
<keyword evidence="2" id="KW-0805">Transcription regulation</keyword>
<dbReference type="Proteomes" id="UP000232163">
    <property type="component" value="Unassembled WGS sequence"/>
</dbReference>
<dbReference type="CDD" id="cd08411">
    <property type="entry name" value="PBP2_OxyR"/>
    <property type="match status" value="1"/>
</dbReference>
<keyword evidence="3" id="KW-0238">DNA-binding</keyword>
<dbReference type="OrthoDB" id="9775392at2"/>
<keyword evidence="8" id="KW-1185">Reference proteome</keyword>
<dbReference type="Gene3D" id="1.10.10.10">
    <property type="entry name" value="Winged helix-like DNA-binding domain superfamily/Winged helix DNA-binding domain"/>
    <property type="match status" value="1"/>
</dbReference>
<dbReference type="InterPro" id="IPR005119">
    <property type="entry name" value="LysR_subst-bd"/>
</dbReference>
<gene>
    <name evidence="7" type="ORF">B5P45_24065</name>
</gene>
<evidence type="ECO:0000256" key="3">
    <source>
        <dbReference type="ARBA" id="ARBA00023125"/>
    </source>
</evidence>
<dbReference type="Pfam" id="PF03466">
    <property type="entry name" value="LysR_substrate"/>
    <property type="match status" value="1"/>
</dbReference>
<evidence type="ECO:0000259" key="6">
    <source>
        <dbReference type="PROSITE" id="PS50931"/>
    </source>
</evidence>
<comment type="similarity">
    <text evidence="1">Belongs to the LysR transcriptional regulatory family.</text>
</comment>